<protein>
    <submittedName>
        <fullName evidence="2">Uncharacterized protein</fullName>
    </submittedName>
</protein>
<dbReference type="Gene3D" id="1.20.5.340">
    <property type="match status" value="1"/>
</dbReference>
<dbReference type="EMBL" id="CP002859">
    <property type="protein sequence ID" value="AEI47268.1"/>
    <property type="molecule type" value="Genomic_DNA"/>
</dbReference>
<dbReference type="RefSeq" id="WP_013926588.1">
    <property type="nucleotide sequence ID" value="NC_015703.1"/>
</dbReference>
<keyword evidence="3" id="KW-1185">Reference proteome</keyword>
<sequence length="114" mass="12781">MSEKERLSQLEEVVSEILVKQDRIAEEVANLSLKVALNSIDIAGLKVAVASVETKVDRLEIKVDRLEIKVDRLETKVDNHTGRIVDIQQDIKAGQAELRNSMEILLHAIKNSKP</sequence>
<proteinExistence type="predicted"/>
<dbReference type="Proteomes" id="UP000000493">
    <property type="component" value="Chromosome"/>
</dbReference>
<evidence type="ECO:0000313" key="3">
    <source>
        <dbReference type="Proteomes" id="UP000000493"/>
    </source>
</evidence>
<name>A0A7U4E4B4_RUNSL</name>
<reference evidence="3" key="1">
    <citation type="submission" date="2011-06" db="EMBL/GenBank/DDBJ databases">
        <title>The complete genome of chromosome of Runella slithyformis DSM 19594.</title>
        <authorList>
            <consortium name="US DOE Joint Genome Institute (JGI-PGF)"/>
            <person name="Lucas S."/>
            <person name="Han J."/>
            <person name="Lapidus A."/>
            <person name="Bruce D."/>
            <person name="Goodwin L."/>
            <person name="Pitluck S."/>
            <person name="Peters L."/>
            <person name="Kyrpides N."/>
            <person name="Mavromatis K."/>
            <person name="Ivanova N."/>
            <person name="Ovchinnikova G."/>
            <person name="Zhang X."/>
            <person name="Misra M."/>
            <person name="Detter J.C."/>
            <person name="Tapia R."/>
            <person name="Han C."/>
            <person name="Land M."/>
            <person name="Hauser L."/>
            <person name="Markowitz V."/>
            <person name="Cheng J.-F."/>
            <person name="Hugenholtz P."/>
            <person name="Woyke T."/>
            <person name="Wu D."/>
            <person name="Tindall B."/>
            <person name="Faehrich R."/>
            <person name="Brambilla E."/>
            <person name="Klenk H.-P."/>
            <person name="Eisen J.A."/>
        </authorList>
    </citation>
    <scope>NUCLEOTIDE SEQUENCE [LARGE SCALE GENOMIC DNA]</scope>
    <source>
        <strain evidence="3">ATCC 29530 / DSM 19594 / LMG 11500 / NCIMB 11436 / LSU 4</strain>
    </source>
</reference>
<reference evidence="2 3" key="2">
    <citation type="journal article" date="2012" name="Stand. Genomic Sci.">
        <title>Complete genome sequence of the aquatic bacterium Runella slithyformis type strain (LSU 4(T)).</title>
        <authorList>
            <person name="Copeland A."/>
            <person name="Zhang X."/>
            <person name="Misra M."/>
            <person name="Lapidus A."/>
            <person name="Nolan M."/>
            <person name="Lucas S."/>
            <person name="Deshpande S."/>
            <person name="Cheng J.F."/>
            <person name="Tapia R."/>
            <person name="Goodwin L.A."/>
            <person name="Pitluck S."/>
            <person name="Liolios K."/>
            <person name="Pagani I."/>
            <person name="Ivanova N."/>
            <person name="Mikhailova N."/>
            <person name="Pati A."/>
            <person name="Chen A."/>
            <person name="Palaniappan K."/>
            <person name="Land M."/>
            <person name="Hauser L."/>
            <person name="Pan C."/>
            <person name="Jeffries C.D."/>
            <person name="Detter J.C."/>
            <person name="Brambilla E.M."/>
            <person name="Rohde M."/>
            <person name="Djao O.D."/>
            <person name="Goker M."/>
            <person name="Sikorski J."/>
            <person name="Tindall B.J."/>
            <person name="Woyke T."/>
            <person name="Bristow J."/>
            <person name="Eisen J.A."/>
            <person name="Markowitz V."/>
            <person name="Hugenholtz P."/>
            <person name="Kyrpides N.C."/>
            <person name="Klenk H.P."/>
            <person name="Mavromatis K."/>
        </authorList>
    </citation>
    <scope>NUCLEOTIDE SEQUENCE [LARGE SCALE GENOMIC DNA]</scope>
    <source>
        <strain evidence="3">ATCC 29530 / DSM 19594 / LMG 11500 / NCIMB 11436 / LSU 4</strain>
    </source>
</reference>
<keyword evidence="1" id="KW-0175">Coiled coil</keyword>
<dbReference type="AlphaFoldDB" id="A0A7U4E4B4"/>
<gene>
    <name evidence="2" type="ordered locus">Runsl_0830</name>
</gene>
<evidence type="ECO:0000256" key="1">
    <source>
        <dbReference type="SAM" id="Coils"/>
    </source>
</evidence>
<evidence type="ECO:0000313" key="2">
    <source>
        <dbReference type="EMBL" id="AEI47268.1"/>
    </source>
</evidence>
<dbReference type="KEGG" id="rsi:Runsl_0830"/>
<organism evidence="2 3">
    <name type="scientific">Runella slithyformis (strain ATCC 29530 / DSM 19594 / LMG 11500 / NCIMB 11436 / LSU 4)</name>
    <dbReference type="NCBI Taxonomy" id="761193"/>
    <lineage>
        <taxon>Bacteria</taxon>
        <taxon>Pseudomonadati</taxon>
        <taxon>Bacteroidota</taxon>
        <taxon>Cytophagia</taxon>
        <taxon>Cytophagales</taxon>
        <taxon>Spirosomataceae</taxon>
        <taxon>Runella</taxon>
    </lineage>
</organism>
<feature type="coiled-coil region" evidence="1">
    <location>
        <begin position="42"/>
        <end position="90"/>
    </location>
</feature>
<accession>A0A7U4E4B4</accession>